<protein>
    <submittedName>
        <fullName evidence="1">Uncharacterized protein</fullName>
    </submittedName>
</protein>
<dbReference type="AlphaFoldDB" id="A0A9Q0AI29"/>
<sequence>MRNAEEDLKRWSMSIKGETNFLPSETTEDEATENTSFRNWATLFDNPDSANERSRRGSVDILLPVFLAPRHLGSKCESVTRPDTLS</sequence>
<dbReference type="EMBL" id="JAFIMR010000097">
    <property type="protein sequence ID" value="KAI1847686.1"/>
    <property type="molecule type" value="Genomic_DNA"/>
</dbReference>
<gene>
    <name evidence="1" type="ORF">JX265_013929</name>
</gene>
<organism evidence="1 2">
    <name type="scientific">Neoarthrinium moseri</name>
    <dbReference type="NCBI Taxonomy" id="1658444"/>
    <lineage>
        <taxon>Eukaryota</taxon>
        <taxon>Fungi</taxon>
        <taxon>Dikarya</taxon>
        <taxon>Ascomycota</taxon>
        <taxon>Pezizomycotina</taxon>
        <taxon>Sordariomycetes</taxon>
        <taxon>Xylariomycetidae</taxon>
        <taxon>Amphisphaeriales</taxon>
        <taxon>Apiosporaceae</taxon>
        <taxon>Neoarthrinium</taxon>
    </lineage>
</organism>
<dbReference type="Proteomes" id="UP000829685">
    <property type="component" value="Unassembled WGS sequence"/>
</dbReference>
<accession>A0A9Q0AI29</accession>
<evidence type="ECO:0000313" key="2">
    <source>
        <dbReference type="Proteomes" id="UP000829685"/>
    </source>
</evidence>
<comment type="caution">
    <text evidence="1">The sequence shown here is derived from an EMBL/GenBank/DDBJ whole genome shotgun (WGS) entry which is preliminary data.</text>
</comment>
<name>A0A9Q0AI29_9PEZI</name>
<proteinExistence type="predicted"/>
<evidence type="ECO:0000313" key="1">
    <source>
        <dbReference type="EMBL" id="KAI1847686.1"/>
    </source>
</evidence>
<reference evidence="1" key="1">
    <citation type="submission" date="2021-03" db="EMBL/GenBank/DDBJ databases">
        <title>Revisited historic fungal species revealed as producer of novel bioactive compounds through whole genome sequencing and comparative genomics.</title>
        <authorList>
            <person name="Vignolle G.A."/>
            <person name="Hochenegger N."/>
            <person name="Mach R.L."/>
            <person name="Mach-Aigner A.R."/>
            <person name="Javad Rahimi M."/>
            <person name="Salim K.A."/>
            <person name="Chan C.M."/>
            <person name="Lim L.B.L."/>
            <person name="Cai F."/>
            <person name="Druzhinina I.S."/>
            <person name="U'Ren J.M."/>
            <person name="Derntl C."/>
        </authorList>
    </citation>
    <scope>NUCLEOTIDE SEQUENCE</scope>
    <source>
        <strain evidence="1">TUCIM 5799</strain>
    </source>
</reference>
<keyword evidence="2" id="KW-1185">Reference proteome</keyword>